<dbReference type="Proteomes" id="UP000563523">
    <property type="component" value="Unassembled WGS sequence"/>
</dbReference>
<dbReference type="InterPro" id="IPR010998">
    <property type="entry name" value="Integrase_recombinase_N"/>
</dbReference>
<organism evidence="6 7">
    <name type="scientific">Bombilactobacillus apium</name>
    <dbReference type="NCBI Taxonomy" id="2675299"/>
    <lineage>
        <taxon>Bacteria</taxon>
        <taxon>Bacillati</taxon>
        <taxon>Bacillota</taxon>
        <taxon>Bacilli</taxon>
        <taxon>Lactobacillales</taxon>
        <taxon>Lactobacillaceae</taxon>
        <taxon>Bombilactobacillus</taxon>
    </lineage>
</organism>
<proteinExistence type="inferred from homology"/>
<evidence type="ECO:0000256" key="2">
    <source>
        <dbReference type="ARBA" id="ARBA00022908"/>
    </source>
</evidence>
<dbReference type="PANTHER" id="PTHR30349:SF64">
    <property type="entry name" value="PROPHAGE INTEGRASE INTD-RELATED"/>
    <property type="match status" value="1"/>
</dbReference>
<dbReference type="GO" id="GO:0003677">
    <property type="term" value="F:DNA binding"/>
    <property type="evidence" value="ECO:0007669"/>
    <property type="project" value="UniProtKB-KW"/>
</dbReference>
<dbReference type="SUPFAM" id="SSF56349">
    <property type="entry name" value="DNA breaking-rejoining enzymes"/>
    <property type="match status" value="1"/>
</dbReference>
<dbReference type="InterPro" id="IPR050090">
    <property type="entry name" value="Tyrosine_recombinase_XerCD"/>
</dbReference>
<dbReference type="PANTHER" id="PTHR30349">
    <property type="entry name" value="PHAGE INTEGRASE-RELATED"/>
    <property type="match status" value="1"/>
</dbReference>
<sequence>MGPTNSAIRKYQLKSGREKYEFSIRVNSQKIIHRRGFLTFKEANLAYLDLKQQIIRGSYLTLKAKIKYQDLYQTWIKRYANEVKESTLNKTIRTFELHILPYFGSKYLDQITVAECQKAVDQWSLNLVKYKFISNYAEKIFAEALRLSYLEKNPFNQVIVPKITNHVKEVQQGRNNHNFYNKEELARFLKTTKERMPWQIYTFFRLLAYSGLRRGEILALTWGDLNFKAATLTVQRTISVGLNYQEFIAAPKSIASQRTLVLDAQTLRILRQWQKKQEQELAWDIVPVTQFIFQDPQNQHYPLARPRQWLQKIIRWGQLPPITIHGFRHTHATLLYDENPYITPKDVQRRLGHAKVDVTMNIYEHTTSNSDSKILQAMNQLSQESQA</sequence>
<evidence type="ECO:0000256" key="1">
    <source>
        <dbReference type="ARBA" id="ARBA00008857"/>
    </source>
</evidence>
<dbReference type="GO" id="GO:0015074">
    <property type="term" value="P:DNA integration"/>
    <property type="evidence" value="ECO:0007669"/>
    <property type="project" value="UniProtKB-KW"/>
</dbReference>
<evidence type="ECO:0000256" key="4">
    <source>
        <dbReference type="ARBA" id="ARBA00023172"/>
    </source>
</evidence>
<keyword evidence="2" id="KW-0229">DNA integration</keyword>
<evidence type="ECO:0000259" key="5">
    <source>
        <dbReference type="PROSITE" id="PS51898"/>
    </source>
</evidence>
<dbReference type="Pfam" id="PF00589">
    <property type="entry name" value="Phage_integrase"/>
    <property type="match status" value="1"/>
</dbReference>
<name>A0A850R5Q0_9LACO</name>
<dbReference type="PROSITE" id="PS51898">
    <property type="entry name" value="TYR_RECOMBINASE"/>
    <property type="match status" value="1"/>
</dbReference>
<dbReference type="Gene3D" id="1.10.150.130">
    <property type="match status" value="1"/>
</dbReference>
<protein>
    <submittedName>
        <fullName evidence="6">Site-specific integrase</fullName>
    </submittedName>
</protein>
<dbReference type="Gene3D" id="1.10.443.10">
    <property type="entry name" value="Intergrase catalytic core"/>
    <property type="match status" value="1"/>
</dbReference>
<dbReference type="EMBL" id="JABZEC010000001">
    <property type="protein sequence ID" value="NVY95865.1"/>
    <property type="molecule type" value="Genomic_DNA"/>
</dbReference>
<keyword evidence="3" id="KW-0238">DNA-binding</keyword>
<gene>
    <name evidence="6" type="ORF">HU830_01400</name>
</gene>
<dbReference type="InterPro" id="IPR002104">
    <property type="entry name" value="Integrase_catalytic"/>
</dbReference>
<dbReference type="InterPro" id="IPR011010">
    <property type="entry name" value="DNA_brk_join_enz"/>
</dbReference>
<dbReference type="InterPro" id="IPR004107">
    <property type="entry name" value="Integrase_SAM-like_N"/>
</dbReference>
<comment type="caution">
    <text evidence="6">The sequence shown here is derived from an EMBL/GenBank/DDBJ whole genome shotgun (WGS) entry which is preliminary data.</text>
</comment>
<dbReference type="AlphaFoldDB" id="A0A850R5Q0"/>
<dbReference type="RefSeq" id="WP_176942029.1">
    <property type="nucleotide sequence ID" value="NZ_JABZEC010000001.1"/>
</dbReference>
<evidence type="ECO:0000313" key="7">
    <source>
        <dbReference type="Proteomes" id="UP000563523"/>
    </source>
</evidence>
<evidence type="ECO:0000256" key="3">
    <source>
        <dbReference type="ARBA" id="ARBA00023125"/>
    </source>
</evidence>
<dbReference type="InterPro" id="IPR013762">
    <property type="entry name" value="Integrase-like_cat_sf"/>
</dbReference>
<reference evidence="6 7" key="1">
    <citation type="submission" date="2020-06" db="EMBL/GenBank/DDBJ databases">
        <authorList>
            <person name="Kang J."/>
        </authorList>
    </citation>
    <scope>NUCLEOTIDE SEQUENCE [LARGE SCALE GENOMIC DNA]</scope>
    <source>
        <strain evidence="6 7">DCY120</strain>
    </source>
</reference>
<keyword evidence="7" id="KW-1185">Reference proteome</keyword>
<dbReference type="GO" id="GO:0006310">
    <property type="term" value="P:DNA recombination"/>
    <property type="evidence" value="ECO:0007669"/>
    <property type="project" value="UniProtKB-KW"/>
</dbReference>
<feature type="domain" description="Tyr recombinase" evidence="5">
    <location>
        <begin position="174"/>
        <end position="376"/>
    </location>
</feature>
<dbReference type="Pfam" id="PF14659">
    <property type="entry name" value="Phage_int_SAM_3"/>
    <property type="match status" value="1"/>
</dbReference>
<evidence type="ECO:0000313" key="6">
    <source>
        <dbReference type="EMBL" id="NVY95865.1"/>
    </source>
</evidence>
<comment type="similarity">
    <text evidence="1">Belongs to the 'phage' integrase family.</text>
</comment>
<keyword evidence="4" id="KW-0233">DNA recombination</keyword>
<dbReference type="CDD" id="cd01189">
    <property type="entry name" value="INT_ICEBs1_C_like"/>
    <property type="match status" value="1"/>
</dbReference>
<accession>A0A850R5Q0</accession>